<name>A0A6N2YB81_9FIRM</name>
<dbReference type="RefSeq" id="WP_007285804.1">
    <property type="nucleotide sequence ID" value="NZ_BAABXU010000001.1"/>
</dbReference>
<feature type="binding site" evidence="7">
    <location>
        <position position="264"/>
    </location>
    <ligand>
        <name>carbamoyl phosphate</name>
        <dbReference type="ChEBI" id="CHEBI:58228"/>
    </ligand>
</feature>
<reference evidence="11" key="1">
    <citation type="submission" date="2019-11" db="EMBL/GenBank/DDBJ databases">
        <authorList>
            <person name="Feng L."/>
        </authorList>
    </citation>
    <scope>NUCLEOTIDE SEQUENCE</scope>
    <source>
        <strain evidence="11">IbartlettiiLFYP30</strain>
    </source>
</reference>
<comment type="catalytic activity">
    <reaction evidence="6 7">
        <text>carbamoyl phosphate + L-aspartate = N-carbamoyl-L-aspartate + phosphate + H(+)</text>
        <dbReference type="Rhea" id="RHEA:20013"/>
        <dbReference type="ChEBI" id="CHEBI:15378"/>
        <dbReference type="ChEBI" id="CHEBI:29991"/>
        <dbReference type="ChEBI" id="CHEBI:32814"/>
        <dbReference type="ChEBI" id="CHEBI:43474"/>
        <dbReference type="ChEBI" id="CHEBI:58228"/>
        <dbReference type="EC" id="2.1.3.2"/>
    </reaction>
</comment>
<dbReference type="PANTHER" id="PTHR45753">
    <property type="entry name" value="ORNITHINE CARBAMOYLTRANSFERASE, MITOCHONDRIAL"/>
    <property type="match status" value="1"/>
</dbReference>
<feature type="binding site" evidence="7">
    <location>
        <position position="132"/>
    </location>
    <ligand>
        <name>carbamoyl phosphate</name>
        <dbReference type="ChEBI" id="CHEBI:58228"/>
    </ligand>
</feature>
<keyword evidence="3 7" id="KW-0808">Transferase</keyword>
<dbReference type="PROSITE" id="PS00097">
    <property type="entry name" value="CARBAMOYLTRANSFERASE"/>
    <property type="match status" value="1"/>
</dbReference>
<dbReference type="PRINTS" id="PR00100">
    <property type="entry name" value="AOTCASE"/>
</dbReference>
<accession>A0A6N2YB81</accession>
<feature type="domain" description="Aspartate/ornithine carbamoyltransferase carbamoyl-P binding" evidence="9">
    <location>
        <begin position="5"/>
        <end position="144"/>
    </location>
</feature>
<dbReference type="InterPro" id="IPR006130">
    <property type="entry name" value="Asp/Orn_carbamoylTrfase"/>
</dbReference>
<keyword evidence="4 7" id="KW-0665">Pyrimidine biosynthesis</keyword>
<feature type="binding site" evidence="7">
    <location>
        <position position="135"/>
    </location>
    <ligand>
        <name>carbamoyl phosphate</name>
        <dbReference type="ChEBI" id="CHEBI:58228"/>
    </ligand>
</feature>
<evidence type="ECO:0000259" key="9">
    <source>
        <dbReference type="Pfam" id="PF02729"/>
    </source>
</evidence>
<dbReference type="GO" id="GO:0016597">
    <property type="term" value="F:amino acid binding"/>
    <property type="evidence" value="ECO:0007669"/>
    <property type="project" value="InterPro"/>
</dbReference>
<sequence>MLKSRNLVQPEDFSIKEIDEILDLAQQIMANPDKYSEVCKGKLLATLFYEPSTRTRLSFESAMKRLGGNVVGFSEPGSSSASKGESLADTIRIVSGYVDIIAMRHPIAGSADEAVKYTEVPFINAGDGGNQHPTQTLTDLLTIKTLTGRLDNHVIGLCGDLKYGRTVHSLVKAMNRYNDSKFVFIAPEQLRMPGYVKQYLKDHVYYETASLDNAIPSLDLLYMTRIQKERFADLEEYELLKDCYRLDADKMSKAPENMLVMHPLPRVNEIATEVDNDKRAVYFQQAKFGMYVRMALIMKLLGVDVEE</sequence>
<evidence type="ECO:0000256" key="3">
    <source>
        <dbReference type="ARBA" id="ARBA00022679"/>
    </source>
</evidence>
<feature type="binding site" evidence="7">
    <location>
        <position position="55"/>
    </location>
    <ligand>
        <name>carbamoyl phosphate</name>
        <dbReference type="ChEBI" id="CHEBI:58228"/>
    </ligand>
</feature>
<dbReference type="Proteomes" id="UP001299409">
    <property type="component" value="Unassembled WGS sequence"/>
</dbReference>
<dbReference type="GeneID" id="89563958"/>
<dbReference type="InterPro" id="IPR036901">
    <property type="entry name" value="Asp/Orn_carbamoylTrfase_sf"/>
</dbReference>
<evidence type="ECO:0000313" key="11">
    <source>
        <dbReference type="EMBL" id="VYT64049.1"/>
    </source>
</evidence>
<proteinExistence type="inferred from homology"/>
<dbReference type="Gene3D" id="3.40.50.1370">
    <property type="entry name" value="Aspartate/ornithine carbamoyltransferase"/>
    <property type="match status" value="2"/>
</dbReference>
<evidence type="ECO:0000259" key="8">
    <source>
        <dbReference type="Pfam" id="PF00185"/>
    </source>
</evidence>
<dbReference type="EC" id="2.1.3.2" evidence="7"/>
<dbReference type="InterPro" id="IPR002082">
    <property type="entry name" value="Asp_carbamoyltransf"/>
</dbReference>
<dbReference type="HAMAP" id="MF_00001">
    <property type="entry name" value="Asp_carb_tr"/>
    <property type="match status" value="1"/>
</dbReference>
<feature type="binding site" evidence="7">
    <location>
        <position position="104"/>
    </location>
    <ligand>
        <name>carbamoyl phosphate</name>
        <dbReference type="ChEBI" id="CHEBI:58228"/>
    </ligand>
</feature>
<dbReference type="EMBL" id="JAJBMB010000005">
    <property type="protein sequence ID" value="MCB5445901.1"/>
    <property type="molecule type" value="Genomic_DNA"/>
</dbReference>
<feature type="binding site" evidence="7">
    <location>
        <position position="165"/>
    </location>
    <ligand>
        <name>L-aspartate</name>
        <dbReference type="ChEBI" id="CHEBI:29991"/>
    </ligand>
</feature>
<evidence type="ECO:0000256" key="1">
    <source>
        <dbReference type="ARBA" id="ARBA00004852"/>
    </source>
</evidence>
<dbReference type="GO" id="GO:0006207">
    <property type="term" value="P:'de novo' pyrimidine nucleobase biosynthetic process"/>
    <property type="evidence" value="ECO:0007669"/>
    <property type="project" value="InterPro"/>
</dbReference>
<comment type="function">
    <text evidence="5 7">Catalyzes the condensation of carbamoyl phosphate and aspartate to form carbamoyl aspartate and inorganic phosphate, the committed step in the de novo pyrimidine nucleotide biosynthesis pathway.</text>
</comment>
<feature type="binding site" evidence="7">
    <location>
        <position position="225"/>
    </location>
    <ligand>
        <name>L-aspartate</name>
        <dbReference type="ChEBI" id="CHEBI:29991"/>
    </ligand>
</feature>
<reference evidence="10 12" key="2">
    <citation type="submission" date="2021-10" db="EMBL/GenBank/DDBJ databases">
        <title>Collection of gut derived symbiotic bacterial strains cultured from healthy donors.</title>
        <authorList>
            <person name="Lin H."/>
            <person name="Littmann E."/>
            <person name="Claire K."/>
            <person name="Pamer E."/>
        </authorList>
    </citation>
    <scope>NUCLEOTIDE SEQUENCE [LARGE SCALE GENOMIC DNA]</scope>
    <source>
        <strain evidence="10 12">MSK.17.68</strain>
    </source>
</reference>
<dbReference type="InterPro" id="IPR006132">
    <property type="entry name" value="Asp/Orn_carbamoyltranf_P-bd"/>
</dbReference>
<dbReference type="Pfam" id="PF00185">
    <property type="entry name" value="OTCace"/>
    <property type="match status" value="1"/>
</dbReference>
<evidence type="ECO:0000256" key="5">
    <source>
        <dbReference type="ARBA" id="ARBA00043884"/>
    </source>
</evidence>
<evidence type="ECO:0000313" key="12">
    <source>
        <dbReference type="Proteomes" id="UP001299409"/>
    </source>
</evidence>
<evidence type="ECO:0000256" key="2">
    <source>
        <dbReference type="ARBA" id="ARBA00008896"/>
    </source>
</evidence>
<dbReference type="SUPFAM" id="SSF53671">
    <property type="entry name" value="Aspartate/ornithine carbamoyltransferase"/>
    <property type="match status" value="1"/>
</dbReference>
<evidence type="ECO:0000256" key="7">
    <source>
        <dbReference type="HAMAP-Rule" id="MF_00001"/>
    </source>
</evidence>
<dbReference type="InterPro" id="IPR006131">
    <property type="entry name" value="Asp_carbamoyltransf_Asp/Orn-bd"/>
</dbReference>
<dbReference type="GO" id="GO:0006520">
    <property type="term" value="P:amino acid metabolic process"/>
    <property type="evidence" value="ECO:0007669"/>
    <property type="project" value="InterPro"/>
</dbReference>
<dbReference type="UniPathway" id="UPA00070">
    <property type="reaction ID" value="UER00116"/>
</dbReference>
<dbReference type="PRINTS" id="PR00101">
    <property type="entry name" value="ATCASE"/>
</dbReference>
<dbReference type="NCBIfam" id="TIGR00670">
    <property type="entry name" value="asp_carb_tr"/>
    <property type="match status" value="1"/>
</dbReference>
<comment type="subunit">
    <text evidence="7">Heterododecamer (2C3:3R2) of six catalytic PyrB chains organized as two trimers (C3), and six regulatory PyrI chains organized as three dimers (R2).</text>
</comment>
<dbReference type="PANTHER" id="PTHR45753:SF6">
    <property type="entry name" value="ASPARTATE CARBAMOYLTRANSFERASE"/>
    <property type="match status" value="1"/>
</dbReference>
<organism evidence="11">
    <name type="scientific">Intestinibacter bartlettii</name>
    <dbReference type="NCBI Taxonomy" id="261299"/>
    <lineage>
        <taxon>Bacteria</taxon>
        <taxon>Bacillati</taxon>
        <taxon>Bacillota</taxon>
        <taxon>Clostridia</taxon>
        <taxon>Peptostreptococcales</taxon>
        <taxon>Peptostreptococcaceae</taxon>
        <taxon>Intestinibacter</taxon>
    </lineage>
</organism>
<evidence type="ECO:0000256" key="6">
    <source>
        <dbReference type="ARBA" id="ARBA00048859"/>
    </source>
</evidence>
<comment type="similarity">
    <text evidence="2 7">Belongs to the aspartate/ornithine carbamoyltransferase superfamily. ATCase family.</text>
</comment>
<gene>
    <name evidence="7 11" type="primary">pyrB</name>
    <name evidence="11" type="ORF">IBLFYP30_00797</name>
    <name evidence="10" type="ORF">LIP50_06745</name>
</gene>
<dbReference type="Pfam" id="PF02729">
    <property type="entry name" value="OTCace_N"/>
    <property type="match status" value="1"/>
</dbReference>
<dbReference type="GO" id="GO:0004070">
    <property type="term" value="F:aspartate carbamoyltransferase activity"/>
    <property type="evidence" value="ECO:0007669"/>
    <property type="project" value="UniProtKB-UniRule"/>
</dbReference>
<feature type="binding site" evidence="7">
    <location>
        <position position="265"/>
    </location>
    <ligand>
        <name>carbamoyl phosphate</name>
        <dbReference type="ChEBI" id="CHEBI:58228"/>
    </ligand>
</feature>
<dbReference type="GO" id="GO:0044205">
    <property type="term" value="P:'de novo' UMP biosynthetic process"/>
    <property type="evidence" value="ECO:0007669"/>
    <property type="project" value="UniProtKB-UniRule"/>
</dbReference>
<dbReference type="FunFam" id="3.40.50.1370:FF:000002">
    <property type="entry name" value="Aspartate carbamoyltransferase 2"/>
    <property type="match status" value="1"/>
</dbReference>
<evidence type="ECO:0000313" key="10">
    <source>
        <dbReference type="EMBL" id="MCB5445901.1"/>
    </source>
</evidence>
<dbReference type="NCBIfam" id="NF002032">
    <property type="entry name" value="PRK00856.1"/>
    <property type="match status" value="1"/>
</dbReference>
<dbReference type="FunFam" id="3.40.50.1370:FF:000001">
    <property type="entry name" value="Aspartate carbamoyltransferase"/>
    <property type="match status" value="1"/>
</dbReference>
<dbReference type="EMBL" id="CACRUE010000005">
    <property type="protein sequence ID" value="VYT64049.1"/>
    <property type="molecule type" value="Genomic_DNA"/>
</dbReference>
<dbReference type="AlphaFoldDB" id="A0A6N2YB81"/>
<protein>
    <recommendedName>
        <fullName evidence="7">Aspartate carbamoyltransferase</fullName>
        <ecNumber evidence="7">2.1.3.2</ecNumber>
    </recommendedName>
    <alternativeName>
        <fullName evidence="7">Aspartate transcarbamylase</fullName>
        <shortName evidence="7">ATCase</shortName>
    </alternativeName>
</protein>
<comment type="pathway">
    <text evidence="1 7">Pyrimidine metabolism; UMP biosynthesis via de novo pathway; (S)-dihydroorotate from bicarbonate: step 2/3.</text>
</comment>
<keyword evidence="12" id="KW-1185">Reference proteome</keyword>
<evidence type="ECO:0000256" key="4">
    <source>
        <dbReference type="ARBA" id="ARBA00022975"/>
    </source>
</evidence>
<feature type="domain" description="Aspartate/ornithine carbamoyltransferase Asp/Orn-binding" evidence="8">
    <location>
        <begin position="155"/>
        <end position="298"/>
    </location>
</feature>
<feature type="binding site" evidence="7">
    <location>
        <position position="54"/>
    </location>
    <ligand>
        <name>carbamoyl phosphate</name>
        <dbReference type="ChEBI" id="CHEBI:58228"/>
    </ligand>
</feature>
<feature type="binding site" evidence="7">
    <location>
        <position position="83"/>
    </location>
    <ligand>
        <name>L-aspartate</name>
        <dbReference type="ChEBI" id="CHEBI:29991"/>
    </ligand>
</feature>